<feature type="region of interest" description="Disordered" evidence="1">
    <location>
        <begin position="798"/>
        <end position="817"/>
    </location>
</feature>
<sequence>MDITRRRNLTAAIPSSLLRNSNNFEDFGCFDEEECRFFLREVGERVVPVYPFSFGMEEVYSLILERYGYAGLPDATSVLQDLLESDGTAGGLGDDGDVWRSWRHSWRHRNDDALNPFIPKVGSFILQPPTLPHVRKIKALNFIRQSEEHDRREQAREAVASGKRKALCEVSLDQNKLASAPTTQTVKQQQSEEETLYQLPATTYCHQRTRTLLSSSRGSPTSRQEGRQRLTTVRDSGTVRRSPEGSSQQELIEIDPLLFDADIDPSLLITFEMLSSNQTSEEIDPSPTLRGGQGEIVTFQQVNSQGSPASRIRERLLNNSPLPRIRSSPLHVFTPETTPRSRNSHDANIRSSRVVSEPLQVSVKEDGQGSIEGDKSVERPRKFSESLRPFVRRPAADNSDRSKRIRADNRQVRILDGVILNPKARKRLSSPPVAAVEDEVHVDEKKKSVVRRSLTPVWQKRDSSRHSWMEIMRNFFRTEATSSQTTKQSKRESSNLSQPGVTPSTASPSHHTSDNTQPTQREQPSYPLGLDGTLDPRPFFPRTTTSRMSRMSRMDRNKPLPLSPPGIARSLSAHPGFPNAFQPRPSDPAIITRANTAADLKHNLQALTTHAIQRKEIPDKHQFFPVYNELEDTFGDQAADPAKTLQPPLSALTYSSVMDANPFASQQNDPASPEQAQPLLSGITYSSIQNANPFSSALSTPNPNLCPVSTLKQGNLTFSLRPPTEKPHFSTISPQASTLNPTANVFTPFKNLMRKGSSSKGINEDATTRESPSKQHTRKISLGKLSSLLKNPFMSQVTAEEEIDRSMPGTPAPSPRPPVSLDPAFQAYVLGQIEGILVAATNSLLVHSSKMGRLDPGLVEQFACKWKESGRAPVVDFFYDCQTQRELVLRNAATVKFNNADNNRFARALELWSSLVAALSPRVLCLADKVILGHVYALPEVLRMLRAPEATRVAARDLGRRVAAEVDSRKGAVANMAGM</sequence>
<keyword evidence="3" id="KW-1185">Reference proteome</keyword>
<feature type="region of interest" description="Disordered" evidence="1">
    <location>
        <begin position="321"/>
        <end position="408"/>
    </location>
</feature>
<feature type="compositionally biased region" description="Low complexity" evidence="1">
    <location>
        <begin position="210"/>
        <end position="223"/>
    </location>
</feature>
<dbReference type="HOGENOM" id="CLU_302267_0_0_1"/>
<feature type="compositionally biased region" description="Low complexity" evidence="1">
    <location>
        <begin position="542"/>
        <end position="551"/>
    </location>
</feature>
<gene>
    <name evidence="2" type="ORF">PV04_09470</name>
</gene>
<feature type="region of interest" description="Disordered" evidence="1">
    <location>
        <begin position="479"/>
        <end position="557"/>
    </location>
</feature>
<evidence type="ECO:0000256" key="1">
    <source>
        <dbReference type="SAM" id="MobiDB-lite"/>
    </source>
</evidence>
<feature type="region of interest" description="Disordered" evidence="1">
    <location>
        <begin position="754"/>
        <end position="781"/>
    </location>
</feature>
<evidence type="ECO:0000313" key="2">
    <source>
        <dbReference type="EMBL" id="KIW64544.1"/>
    </source>
</evidence>
<dbReference type="AlphaFoldDB" id="A0A0D2FXA5"/>
<name>A0A0D2FXA5_9EURO</name>
<proteinExistence type="predicted"/>
<feature type="region of interest" description="Disordered" evidence="1">
    <location>
        <begin position="210"/>
        <end position="248"/>
    </location>
</feature>
<dbReference type="EMBL" id="KN846961">
    <property type="protein sequence ID" value="KIW64544.1"/>
    <property type="molecule type" value="Genomic_DNA"/>
</dbReference>
<evidence type="ECO:0000313" key="3">
    <source>
        <dbReference type="Proteomes" id="UP000054266"/>
    </source>
</evidence>
<dbReference type="Proteomes" id="UP000054266">
    <property type="component" value="Unassembled WGS sequence"/>
</dbReference>
<feature type="compositionally biased region" description="Basic and acidic residues" evidence="1">
    <location>
        <begin position="363"/>
        <end position="385"/>
    </location>
</feature>
<feature type="region of interest" description="Disordered" evidence="1">
    <location>
        <begin position="426"/>
        <end position="446"/>
    </location>
</feature>
<protein>
    <submittedName>
        <fullName evidence="2">Uncharacterized protein</fullName>
    </submittedName>
</protein>
<feature type="compositionally biased region" description="Basic and acidic residues" evidence="1">
    <location>
        <begin position="394"/>
        <end position="408"/>
    </location>
</feature>
<reference evidence="2 3" key="1">
    <citation type="submission" date="2015-01" db="EMBL/GenBank/DDBJ databases">
        <title>The Genome Sequence of Capronia semiimmersa CBS27337.</title>
        <authorList>
            <consortium name="The Broad Institute Genomics Platform"/>
            <person name="Cuomo C."/>
            <person name="de Hoog S."/>
            <person name="Gorbushina A."/>
            <person name="Stielow B."/>
            <person name="Teixiera M."/>
            <person name="Abouelleil A."/>
            <person name="Chapman S.B."/>
            <person name="Priest M."/>
            <person name="Young S.K."/>
            <person name="Wortman J."/>
            <person name="Nusbaum C."/>
            <person name="Birren B."/>
        </authorList>
    </citation>
    <scope>NUCLEOTIDE SEQUENCE [LARGE SCALE GENOMIC DNA]</scope>
    <source>
        <strain evidence="2 3">CBS 27337</strain>
    </source>
</reference>
<organism evidence="2 3">
    <name type="scientific">Phialophora macrospora</name>
    <dbReference type="NCBI Taxonomy" id="1851006"/>
    <lineage>
        <taxon>Eukaryota</taxon>
        <taxon>Fungi</taxon>
        <taxon>Dikarya</taxon>
        <taxon>Ascomycota</taxon>
        <taxon>Pezizomycotina</taxon>
        <taxon>Eurotiomycetes</taxon>
        <taxon>Chaetothyriomycetidae</taxon>
        <taxon>Chaetothyriales</taxon>
        <taxon>Herpotrichiellaceae</taxon>
        <taxon>Phialophora</taxon>
    </lineage>
</organism>
<feature type="compositionally biased region" description="Polar residues" evidence="1">
    <location>
        <begin position="514"/>
        <end position="523"/>
    </location>
</feature>
<feature type="compositionally biased region" description="Basic and acidic residues" evidence="1">
    <location>
        <begin position="762"/>
        <end position="773"/>
    </location>
</feature>
<accession>A0A0D2FXA5</accession>